<dbReference type="EMBL" id="NBSK02000004">
    <property type="protein sequence ID" value="KAJ0214131.1"/>
    <property type="molecule type" value="Genomic_DNA"/>
</dbReference>
<sequence>MTLDHNCDVPWSDLNHDVLYSVMMRLRVVDFVAFSGVCKSWRSLALSNRNSFMASIPPMSMWISTDANEKECSYCHLEDFEGKKFKTIIPHSAGRKCVGLTCGYMILFGKDTNDFWLVNPITRHQLNFPYAPDDTRNIVKAIVVFSTSLSEWVFVTASRLPDKIWFSVLGKGEWNHVSCTYSILDLHAFEGKIYILNTCYLLYEVRLNPEPKLTLLETKHFPEPYLLPEFVSSGENLCLMQFIPRGGLFTVNELDFGKMKWVCSEETRKEYAFFHSKLKNIVAVKPESWADPRAQYGEYVDIDKRKKGRLIDASMWYFPHDCLNFYGLLLKAIHTVQIQADSSTRIVYRRQSGMVMAKTRSRNRNGNHDDAFSKKRFKTRDKSVMMRLRVVDFLAFSRVCKSWGSFALSNRKRFMASKPPMSMSICLC</sequence>
<dbReference type="Pfam" id="PF03478">
    <property type="entry name" value="Beta-prop_KIB1-4"/>
    <property type="match status" value="1"/>
</dbReference>
<dbReference type="Proteomes" id="UP000235145">
    <property type="component" value="Unassembled WGS sequence"/>
</dbReference>
<dbReference type="AlphaFoldDB" id="A0A9R1XIA7"/>
<proteinExistence type="predicted"/>
<keyword evidence="4" id="KW-1185">Reference proteome</keyword>
<evidence type="ECO:0000313" key="3">
    <source>
        <dbReference type="EMBL" id="KAJ0214131.1"/>
    </source>
</evidence>
<feature type="domain" description="KIB1-4 beta-propeller" evidence="2">
    <location>
        <begin position="83"/>
        <end position="263"/>
    </location>
</feature>
<accession>A0A9R1XIA7</accession>
<dbReference type="CDD" id="cd09917">
    <property type="entry name" value="F-box_SF"/>
    <property type="match status" value="1"/>
</dbReference>
<reference evidence="3 4" key="1">
    <citation type="journal article" date="2017" name="Nat. Commun.">
        <title>Genome assembly with in vitro proximity ligation data and whole-genome triplication in lettuce.</title>
        <authorList>
            <person name="Reyes-Chin-Wo S."/>
            <person name="Wang Z."/>
            <person name="Yang X."/>
            <person name="Kozik A."/>
            <person name="Arikit S."/>
            <person name="Song C."/>
            <person name="Xia L."/>
            <person name="Froenicke L."/>
            <person name="Lavelle D.O."/>
            <person name="Truco M.J."/>
            <person name="Xia R."/>
            <person name="Zhu S."/>
            <person name="Xu C."/>
            <person name="Xu H."/>
            <person name="Xu X."/>
            <person name="Cox K."/>
            <person name="Korf I."/>
            <person name="Meyers B.C."/>
            <person name="Michelmore R.W."/>
        </authorList>
    </citation>
    <scope>NUCLEOTIDE SEQUENCE [LARGE SCALE GENOMIC DNA]</scope>
    <source>
        <strain evidence="4">cv. Salinas</strain>
        <tissue evidence="3">Seedlings</tissue>
    </source>
</reference>
<dbReference type="InterPro" id="IPR005174">
    <property type="entry name" value="KIB1-4_b-propeller"/>
</dbReference>
<comment type="caution">
    <text evidence="3">The sequence shown here is derived from an EMBL/GenBank/DDBJ whole genome shotgun (WGS) entry which is preliminary data.</text>
</comment>
<dbReference type="PANTHER" id="PTHR45463:SF8">
    <property type="entry name" value="OS09G0392200 PROTEIN"/>
    <property type="match status" value="1"/>
</dbReference>
<name>A0A9R1XIA7_LACSA</name>
<dbReference type="Pfam" id="PF00646">
    <property type="entry name" value="F-box"/>
    <property type="match status" value="2"/>
</dbReference>
<gene>
    <name evidence="3" type="ORF">LSAT_V11C400173980</name>
</gene>
<protein>
    <recommendedName>
        <fullName evidence="5">F-box domain-containing protein</fullName>
    </recommendedName>
</protein>
<dbReference type="Gene3D" id="1.20.1280.50">
    <property type="match status" value="1"/>
</dbReference>
<dbReference type="InterPro" id="IPR036047">
    <property type="entry name" value="F-box-like_dom_sf"/>
</dbReference>
<feature type="domain" description="F-box" evidence="1">
    <location>
        <begin position="384"/>
        <end position="412"/>
    </location>
</feature>
<evidence type="ECO:0008006" key="5">
    <source>
        <dbReference type="Google" id="ProtNLM"/>
    </source>
</evidence>
<feature type="domain" description="F-box" evidence="1">
    <location>
        <begin position="11"/>
        <end position="49"/>
    </location>
</feature>
<evidence type="ECO:0000259" key="1">
    <source>
        <dbReference type="Pfam" id="PF00646"/>
    </source>
</evidence>
<evidence type="ECO:0000259" key="2">
    <source>
        <dbReference type="Pfam" id="PF03478"/>
    </source>
</evidence>
<dbReference type="PANTHER" id="PTHR45463">
    <property type="entry name" value="OS09G0392200 PROTEIN"/>
    <property type="match status" value="1"/>
</dbReference>
<dbReference type="InterPro" id="IPR001810">
    <property type="entry name" value="F-box_dom"/>
</dbReference>
<dbReference type="SUPFAM" id="SSF81383">
    <property type="entry name" value="F-box domain"/>
    <property type="match status" value="1"/>
</dbReference>
<evidence type="ECO:0000313" key="4">
    <source>
        <dbReference type="Proteomes" id="UP000235145"/>
    </source>
</evidence>
<organism evidence="3 4">
    <name type="scientific">Lactuca sativa</name>
    <name type="common">Garden lettuce</name>
    <dbReference type="NCBI Taxonomy" id="4236"/>
    <lineage>
        <taxon>Eukaryota</taxon>
        <taxon>Viridiplantae</taxon>
        <taxon>Streptophyta</taxon>
        <taxon>Embryophyta</taxon>
        <taxon>Tracheophyta</taxon>
        <taxon>Spermatophyta</taxon>
        <taxon>Magnoliopsida</taxon>
        <taxon>eudicotyledons</taxon>
        <taxon>Gunneridae</taxon>
        <taxon>Pentapetalae</taxon>
        <taxon>asterids</taxon>
        <taxon>campanulids</taxon>
        <taxon>Asterales</taxon>
        <taxon>Asteraceae</taxon>
        <taxon>Cichorioideae</taxon>
        <taxon>Cichorieae</taxon>
        <taxon>Lactucinae</taxon>
        <taxon>Lactuca</taxon>
    </lineage>
</organism>